<comment type="caution">
    <text evidence="2">The sequence shown here is derived from an EMBL/GenBank/DDBJ whole genome shotgun (WGS) entry which is preliminary data.</text>
</comment>
<sequence>MNKDKGTEGRNTSVNRHAPHPTIGGQRSLPIHVVSRSVLIYLNVRCATHRHPLSPKSLSSGVRQLPPNVKSSSSLRTPKTATQLTQHKSEGSEAKFPPKVKKGSSAVSSVDVKK</sequence>
<accession>A0ABD6EZK8</accession>
<reference evidence="2 3" key="1">
    <citation type="submission" date="2024-08" db="EMBL/GenBank/DDBJ databases">
        <title>Gnathostoma spinigerum genome.</title>
        <authorList>
            <person name="Gonzalez-Bertolin B."/>
            <person name="Monzon S."/>
            <person name="Zaballos A."/>
            <person name="Jimenez P."/>
            <person name="Dekumyoy P."/>
            <person name="Varona S."/>
            <person name="Cuesta I."/>
            <person name="Sumanam S."/>
            <person name="Adisakwattana P."/>
            <person name="Gasser R.B."/>
            <person name="Hernandez-Gonzalez A."/>
            <person name="Young N.D."/>
            <person name="Perteguer M.J."/>
        </authorList>
    </citation>
    <scope>NUCLEOTIDE SEQUENCE [LARGE SCALE GENOMIC DNA]</scope>
    <source>
        <strain evidence="2">AL3</strain>
        <tissue evidence="2">Liver</tissue>
    </source>
</reference>
<evidence type="ECO:0000256" key="1">
    <source>
        <dbReference type="SAM" id="MobiDB-lite"/>
    </source>
</evidence>
<protein>
    <submittedName>
        <fullName evidence="2">Uncharacterized protein</fullName>
    </submittedName>
</protein>
<feature type="compositionally biased region" description="Low complexity" evidence="1">
    <location>
        <begin position="103"/>
        <end position="114"/>
    </location>
</feature>
<feature type="region of interest" description="Disordered" evidence="1">
    <location>
        <begin position="1"/>
        <end position="29"/>
    </location>
</feature>
<evidence type="ECO:0000313" key="2">
    <source>
        <dbReference type="EMBL" id="MFH4983664.1"/>
    </source>
</evidence>
<proteinExistence type="predicted"/>
<organism evidence="2 3">
    <name type="scientific">Gnathostoma spinigerum</name>
    <dbReference type="NCBI Taxonomy" id="75299"/>
    <lineage>
        <taxon>Eukaryota</taxon>
        <taxon>Metazoa</taxon>
        <taxon>Ecdysozoa</taxon>
        <taxon>Nematoda</taxon>
        <taxon>Chromadorea</taxon>
        <taxon>Rhabditida</taxon>
        <taxon>Spirurina</taxon>
        <taxon>Gnathostomatomorpha</taxon>
        <taxon>Gnathostomatoidea</taxon>
        <taxon>Gnathostomatidae</taxon>
        <taxon>Gnathostoma</taxon>
    </lineage>
</organism>
<feature type="region of interest" description="Disordered" evidence="1">
    <location>
        <begin position="51"/>
        <end position="114"/>
    </location>
</feature>
<feature type="compositionally biased region" description="Polar residues" evidence="1">
    <location>
        <begin position="69"/>
        <end position="86"/>
    </location>
</feature>
<gene>
    <name evidence="2" type="ORF">AB6A40_010373</name>
</gene>
<dbReference type="EMBL" id="JBGFUD010013232">
    <property type="protein sequence ID" value="MFH4983664.1"/>
    <property type="molecule type" value="Genomic_DNA"/>
</dbReference>
<evidence type="ECO:0000313" key="3">
    <source>
        <dbReference type="Proteomes" id="UP001608902"/>
    </source>
</evidence>
<dbReference type="Proteomes" id="UP001608902">
    <property type="component" value="Unassembled WGS sequence"/>
</dbReference>
<dbReference type="AlphaFoldDB" id="A0ABD6EZK8"/>
<name>A0ABD6EZK8_9BILA</name>
<keyword evidence="3" id="KW-1185">Reference proteome</keyword>